<dbReference type="Pfam" id="PF08863">
    <property type="entry name" value="YolD"/>
    <property type="match status" value="1"/>
</dbReference>
<evidence type="ECO:0000313" key="2">
    <source>
        <dbReference type="Proteomes" id="UP000682134"/>
    </source>
</evidence>
<dbReference type="AlphaFoldDB" id="A0A940NNF6"/>
<evidence type="ECO:0000313" key="1">
    <source>
        <dbReference type="EMBL" id="MBP0723926.1"/>
    </source>
</evidence>
<protein>
    <submittedName>
        <fullName evidence="1">YolD-like family protein</fullName>
    </submittedName>
</protein>
<name>A0A940NNF6_9BACI</name>
<sequence>MTQDPMGRGIIKWQPFASIPQQFKGIADIIDNQRKIPRPILNDDEKERINYYLVEAVERKNDVSLVYWVKGRIETVIGKIKKVDQINATVIFIDTYGSSHTLSMISLVDLF</sequence>
<dbReference type="EMBL" id="JAGIYQ010000001">
    <property type="protein sequence ID" value="MBP0723926.1"/>
    <property type="molecule type" value="Genomic_DNA"/>
</dbReference>
<dbReference type="PANTHER" id="PTHR40051:SF1">
    <property type="entry name" value="YOLD-LIKE FAMILY PROTEIN"/>
    <property type="match status" value="1"/>
</dbReference>
<reference evidence="1" key="1">
    <citation type="submission" date="2021-04" db="EMBL/GenBank/DDBJ databases">
        <title>Genome seq and assembly of Bacillus sp.</title>
        <authorList>
            <person name="Chhetri G."/>
        </authorList>
    </citation>
    <scope>NUCLEOTIDE SEQUENCE</scope>
    <source>
        <strain evidence="1">RG28</strain>
    </source>
</reference>
<gene>
    <name evidence="1" type="ORF">J5Y03_01860</name>
</gene>
<dbReference type="InterPro" id="IPR014962">
    <property type="entry name" value="YolD"/>
</dbReference>
<proteinExistence type="predicted"/>
<dbReference type="RefSeq" id="WP_209401845.1">
    <property type="nucleotide sequence ID" value="NZ_JAGIYQ010000001.1"/>
</dbReference>
<dbReference type="Proteomes" id="UP000682134">
    <property type="component" value="Unassembled WGS sequence"/>
</dbReference>
<organism evidence="1 2">
    <name type="scientific">Gottfriedia endophytica</name>
    <dbReference type="NCBI Taxonomy" id="2820819"/>
    <lineage>
        <taxon>Bacteria</taxon>
        <taxon>Bacillati</taxon>
        <taxon>Bacillota</taxon>
        <taxon>Bacilli</taxon>
        <taxon>Bacillales</taxon>
        <taxon>Bacillaceae</taxon>
        <taxon>Gottfriedia</taxon>
    </lineage>
</organism>
<keyword evidence="2" id="KW-1185">Reference proteome</keyword>
<dbReference type="PANTHER" id="PTHR40051">
    <property type="entry name" value="IG HYPOTHETICAL 15966"/>
    <property type="match status" value="1"/>
</dbReference>
<accession>A0A940NNF6</accession>
<comment type="caution">
    <text evidence="1">The sequence shown here is derived from an EMBL/GenBank/DDBJ whole genome shotgun (WGS) entry which is preliminary data.</text>
</comment>